<dbReference type="CDD" id="cd00063">
    <property type="entry name" value="FN3"/>
    <property type="match status" value="2"/>
</dbReference>
<dbReference type="InterPro" id="IPR036116">
    <property type="entry name" value="FN3_sf"/>
</dbReference>
<feature type="compositionally biased region" description="Basic and acidic residues" evidence="4">
    <location>
        <begin position="1229"/>
        <end position="1245"/>
    </location>
</feature>
<feature type="region of interest" description="Disordered" evidence="4">
    <location>
        <begin position="905"/>
        <end position="925"/>
    </location>
</feature>
<organism evidence="8 9">
    <name type="scientific">Pogona vitticeps</name>
    <name type="common">central bearded dragon</name>
    <dbReference type="NCBI Taxonomy" id="103695"/>
    <lineage>
        <taxon>Eukaryota</taxon>
        <taxon>Metazoa</taxon>
        <taxon>Chordata</taxon>
        <taxon>Craniata</taxon>
        <taxon>Vertebrata</taxon>
        <taxon>Euteleostomi</taxon>
        <taxon>Lepidosauria</taxon>
        <taxon>Squamata</taxon>
        <taxon>Bifurcata</taxon>
        <taxon>Unidentata</taxon>
        <taxon>Episquamata</taxon>
        <taxon>Toxicofera</taxon>
        <taxon>Iguania</taxon>
        <taxon>Acrodonta</taxon>
        <taxon>Agamidae</taxon>
        <taxon>Amphibolurinae</taxon>
        <taxon>Pogona</taxon>
    </lineage>
</organism>
<feature type="domain" description="Fibronectin type-III" evidence="7">
    <location>
        <begin position="374"/>
        <end position="469"/>
    </location>
</feature>
<feature type="region of interest" description="Disordered" evidence="4">
    <location>
        <begin position="44"/>
        <end position="68"/>
    </location>
</feature>
<dbReference type="RefSeq" id="XP_072834914.1">
    <property type="nucleotide sequence ID" value="XM_072978813.1"/>
</dbReference>
<dbReference type="InterPro" id="IPR003961">
    <property type="entry name" value="FN3_dom"/>
</dbReference>
<evidence type="ECO:0000259" key="6">
    <source>
        <dbReference type="PROSITE" id="PS50835"/>
    </source>
</evidence>
<keyword evidence="2" id="KW-1015">Disulfide bond</keyword>
<feature type="compositionally biased region" description="Basic residues" evidence="4">
    <location>
        <begin position="44"/>
        <end position="63"/>
    </location>
</feature>
<dbReference type="PANTHER" id="PTHR44170:SF11">
    <property type="entry name" value="ROUNDABOUT HOMOLOG 4"/>
    <property type="match status" value="1"/>
</dbReference>
<feature type="region of interest" description="Disordered" evidence="4">
    <location>
        <begin position="759"/>
        <end position="786"/>
    </location>
</feature>
<dbReference type="SUPFAM" id="SSF49265">
    <property type="entry name" value="Fibronectin type III"/>
    <property type="match status" value="1"/>
</dbReference>
<name>A0ABM5EP26_9SAUR</name>
<feature type="compositionally biased region" description="Polar residues" evidence="4">
    <location>
        <begin position="1215"/>
        <end position="1228"/>
    </location>
</feature>
<dbReference type="Pfam" id="PF00041">
    <property type="entry name" value="fn3"/>
    <property type="match status" value="1"/>
</dbReference>
<keyword evidence="3" id="KW-0393">Immunoglobulin domain</keyword>
<dbReference type="InterPro" id="IPR013783">
    <property type="entry name" value="Ig-like_fold"/>
</dbReference>
<dbReference type="InterPro" id="IPR007110">
    <property type="entry name" value="Ig-like_dom"/>
</dbReference>
<sequence length="1245" mass="136452">MLPGVLLLCFASLPWIWGAQRCQCRCTCPAEQVEKALQVPRRQTRQLRHNHQLRQRHRLRGSKSRSEEFVPQILDHPSDLVVRWDQPATLNCRATGNPAPTIEWYRNGEYVKTNKDDATSQPTLLMDGSLFFLRLSQKKGKSDEGVYNCVARNHLGAAISKNASLYVEALQEEFRLHPSDLVVTTGERLLLECMPPRGHPEPTISWKKNGVLINEESGRYEIVPGKLLVPSVLKSDSGAYVCVATNQVGERASRAALVTVLEKPIFSRRPNDVSAKLGSAVQFMCGVHGDPTPVVQWHKENGELPKGRFEVNQENVLQINDLTMYDAGKYVCTARNKVGTISATATLTVQDPLDTGQKEWDKPEDILKELMDVRIYLLNVTAAPSAPAAQLHWKVVPVTQAQHIEGYKVLYRSLLPVSTHWAEWNVPRNHRAIVPELERGYTYEFKVRPYLGKVHGSDSNMRHLWIPEEVPSAAPQSVSIATIQGGNGTVIIHWEPPPHDERNGIIKAYQIWFLGNETHHRSNKTVDGGTHSLEMTGLANGLKYCVQVAAVNGAGIGVTSYPVCSAVEPTVEKMAKTSDFLSGNYILEVVRQPVFIASMGSALWIMLMVLAIYVCQQQARHSAGRQYALGEGLYRNASDDTIIKHRVDASDSPWLSNTWKSTSGSKNYSTSSSLSSQLLWTEPKEECFKSTASFERQSQGSGIQTLPLVPDGGSSSLYGTLFVDLPVKDLKTFYGVPLPPSSHSSLHTLELAPAGDQRLLPHCSQKPRMDSPSVKGGTQSGPWKSAGLLPSLLIQGSWEKNNKKELQQAHSTPMPPPSFSAEWNHQGSQADGPCSGKRQRIQGETKKLLKTYSSPKISQGSASQKFAGLLPPPPPVPPGFQAPQDRSTRQECTCTCYLEPPVDFAPRQQDKDSLKAAGESLEESPTFPALPYSRLSAASISVSLTDDRETVLTPEDVAEYLELSEEAECQRRQNDGSATPRTFSSPHTYGYICGPLASELLGNGAMEEDDPNMVESGGHSTKFLRGFCHTPTSSLSEDEASLGGSLLNGWGSVSEDNGTSTRCSLVSSSDGSFLMDAHFAQALAVAVDSFCFGLTQKEVDKALTDFLPSASPLDGLLCPDTSMESSEEMQQKPAWQALPVWEWNAAWVDEMEAKYKQQVEDWSGVPKTGKGKATALGETRPLPATPSQEINGACVSDLILQPDVANGAIQPPPTCTQDPVSRASATPNESKDPIVEKFKGRESIQ</sequence>
<evidence type="ECO:0000256" key="1">
    <source>
        <dbReference type="ARBA" id="ARBA00022737"/>
    </source>
</evidence>
<evidence type="ECO:0000256" key="2">
    <source>
        <dbReference type="ARBA" id="ARBA00023157"/>
    </source>
</evidence>
<evidence type="ECO:0000259" key="7">
    <source>
        <dbReference type="PROSITE" id="PS50853"/>
    </source>
</evidence>
<feature type="domain" description="Fibronectin type-III" evidence="7">
    <location>
        <begin position="474"/>
        <end position="570"/>
    </location>
</feature>
<dbReference type="InterPro" id="IPR036179">
    <property type="entry name" value="Ig-like_dom_sf"/>
</dbReference>
<evidence type="ECO:0000256" key="4">
    <source>
        <dbReference type="SAM" id="MobiDB-lite"/>
    </source>
</evidence>
<dbReference type="SMART" id="SM00408">
    <property type="entry name" value="IGc2"/>
    <property type="match status" value="3"/>
</dbReference>
<feature type="chain" id="PRO_5047512511" evidence="5">
    <location>
        <begin position="19"/>
        <end position="1245"/>
    </location>
</feature>
<dbReference type="InterPro" id="IPR003598">
    <property type="entry name" value="Ig_sub2"/>
</dbReference>
<feature type="domain" description="Ig-like" evidence="6">
    <location>
        <begin position="71"/>
        <end position="166"/>
    </location>
</feature>
<keyword evidence="1" id="KW-0677">Repeat</keyword>
<dbReference type="PROSITE" id="PS50835">
    <property type="entry name" value="IG_LIKE"/>
    <property type="match status" value="3"/>
</dbReference>
<feature type="region of interest" description="Disordered" evidence="4">
    <location>
        <begin position="804"/>
        <end position="838"/>
    </location>
</feature>
<dbReference type="Pfam" id="PF13927">
    <property type="entry name" value="Ig_3"/>
    <property type="match status" value="1"/>
</dbReference>
<dbReference type="Gene3D" id="2.60.40.10">
    <property type="entry name" value="Immunoglobulins"/>
    <property type="match status" value="5"/>
</dbReference>
<evidence type="ECO:0000256" key="3">
    <source>
        <dbReference type="ARBA" id="ARBA00023319"/>
    </source>
</evidence>
<dbReference type="SUPFAM" id="SSF48726">
    <property type="entry name" value="Immunoglobulin"/>
    <property type="match status" value="3"/>
</dbReference>
<feature type="domain" description="Ig-like" evidence="6">
    <location>
        <begin position="264"/>
        <end position="348"/>
    </location>
</feature>
<gene>
    <name evidence="9" type="primary">ROBO4</name>
</gene>
<feature type="domain" description="Ig-like" evidence="6">
    <location>
        <begin position="172"/>
        <end position="259"/>
    </location>
</feature>
<accession>A0ABM5EP26</accession>
<reference evidence="9" key="1">
    <citation type="submission" date="2025-08" db="UniProtKB">
        <authorList>
            <consortium name="RefSeq"/>
        </authorList>
    </citation>
    <scope>IDENTIFICATION</scope>
</reference>
<dbReference type="PROSITE" id="PS50853">
    <property type="entry name" value="FN3"/>
    <property type="match status" value="2"/>
</dbReference>
<evidence type="ECO:0000313" key="9">
    <source>
        <dbReference type="RefSeq" id="XP_072834914.1"/>
    </source>
</evidence>
<dbReference type="SMART" id="SM00060">
    <property type="entry name" value="FN3"/>
    <property type="match status" value="2"/>
</dbReference>
<dbReference type="Proteomes" id="UP001652642">
    <property type="component" value="Chromosome 8"/>
</dbReference>
<dbReference type="PANTHER" id="PTHR44170">
    <property type="entry name" value="PROTEIN SIDEKICK"/>
    <property type="match status" value="1"/>
</dbReference>
<evidence type="ECO:0000313" key="8">
    <source>
        <dbReference type="Proteomes" id="UP001652642"/>
    </source>
</evidence>
<protein>
    <submittedName>
        <fullName evidence="9">Roundabout homolog 4 isoform X1</fullName>
    </submittedName>
</protein>
<dbReference type="InterPro" id="IPR003599">
    <property type="entry name" value="Ig_sub"/>
</dbReference>
<keyword evidence="5" id="KW-0732">Signal</keyword>
<proteinExistence type="predicted"/>
<feature type="signal peptide" evidence="5">
    <location>
        <begin position="1"/>
        <end position="18"/>
    </location>
</feature>
<feature type="region of interest" description="Disordered" evidence="4">
    <location>
        <begin position="1205"/>
        <end position="1245"/>
    </location>
</feature>
<dbReference type="InterPro" id="IPR013098">
    <property type="entry name" value="Ig_I-set"/>
</dbReference>
<keyword evidence="8" id="KW-1185">Reference proteome</keyword>
<evidence type="ECO:0000256" key="5">
    <source>
        <dbReference type="SAM" id="SignalP"/>
    </source>
</evidence>
<dbReference type="SMART" id="SM00409">
    <property type="entry name" value="IG"/>
    <property type="match status" value="3"/>
</dbReference>
<dbReference type="Pfam" id="PF07679">
    <property type="entry name" value="I-set"/>
    <property type="match status" value="2"/>
</dbReference>
<dbReference type="GeneID" id="110091667"/>